<comment type="caution">
    <text evidence="2">The sequence shown here is derived from an EMBL/GenBank/DDBJ whole genome shotgun (WGS) entry which is preliminary data.</text>
</comment>
<dbReference type="RefSeq" id="WP_136831943.1">
    <property type="nucleotide sequence ID" value="NZ_SWBM01000003.1"/>
</dbReference>
<keyword evidence="3" id="KW-1185">Reference proteome</keyword>
<evidence type="ECO:0000256" key="1">
    <source>
        <dbReference type="SAM" id="MobiDB-lite"/>
    </source>
</evidence>
<dbReference type="OrthoDB" id="9762883at2"/>
<evidence type="ECO:0000313" key="2">
    <source>
        <dbReference type="EMBL" id="TKC16116.1"/>
    </source>
</evidence>
<dbReference type="Proteomes" id="UP000307756">
    <property type="component" value="Unassembled WGS sequence"/>
</dbReference>
<organism evidence="2 3">
    <name type="scientific">Robertmurraya kyonggiensis</name>
    <dbReference type="NCBI Taxonomy" id="1037680"/>
    <lineage>
        <taxon>Bacteria</taxon>
        <taxon>Bacillati</taxon>
        <taxon>Bacillota</taxon>
        <taxon>Bacilli</taxon>
        <taxon>Bacillales</taxon>
        <taxon>Bacillaceae</taxon>
        <taxon>Robertmurraya</taxon>
    </lineage>
</organism>
<evidence type="ECO:0000313" key="3">
    <source>
        <dbReference type="Proteomes" id="UP000307756"/>
    </source>
</evidence>
<dbReference type="EMBL" id="SWBM01000003">
    <property type="protein sequence ID" value="TKC16116.1"/>
    <property type="molecule type" value="Genomic_DNA"/>
</dbReference>
<sequence>MKRALLSILFICTLVGCGTNDSELPTNNQAEETEKDEIVQPNEHEDQHEEVEDEKNPNEYENTEYGFVFSLPESWKGYRIVEERWEGLGITEEQSGKVVETGPQIVIRHPQWTEETPRQDIPIMIFTLEHWEALQKEEYSVGAAPIKPKELGRNDEYVFALPARYNFAFPLGFEEVEEILNGNPLKPIK</sequence>
<gene>
    <name evidence="2" type="ORF">FA727_14255</name>
</gene>
<protein>
    <submittedName>
        <fullName evidence="2">Uncharacterized protein</fullName>
    </submittedName>
</protein>
<feature type="region of interest" description="Disordered" evidence="1">
    <location>
        <begin position="21"/>
        <end position="59"/>
    </location>
</feature>
<accession>A0A4U1D4R8</accession>
<feature type="compositionally biased region" description="Polar residues" evidence="1">
    <location>
        <begin position="21"/>
        <end position="30"/>
    </location>
</feature>
<proteinExistence type="predicted"/>
<reference evidence="2 3" key="1">
    <citation type="journal article" date="2011" name="J. Microbiol.">
        <title>Bacillus kyonggiensis sp. nov., isolated from soil of a lettuce field.</title>
        <authorList>
            <person name="Dong K."/>
            <person name="Lee S."/>
        </authorList>
    </citation>
    <scope>NUCLEOTIDE SEQUENCE [LARGE SCALE GENOMIC DNA]</scope>
    <source>
        <strain evidence="2 3">NB22</strain>
    </source>
</reference>
<dbReference type="PROSITE" id="PS51257">
    <property type="entry name" value="PROKAR_LIPOPROTEIN"/>
    <property type="match status" value="1"/>
</dbReference>
<feature type="compositionally biased region" description="Basic and acidic residues" evidence="1">
    <location>
        <begin position="36"/>
        <end position="47"/>
    </location>
</feature>
<dbReference type="AlphaFoldDB" id="A0A4U1D4R8"/>
<name>A0A4U1D4R8_9BACI</name>